<dbReference type="EMBL" id="NEPB01000012">
    <property type="protein sequence ID" value="PRN35404.1"/>
    <property type="molecule type" value="Genomic_DNA"/>
</dbReference>
<dbReference type="STRING" id="1096995.BJAB07104_00741"/>
<evidence type="ECO:0000313" key="5">
    <source>
        <dbReference type="EMBL" id="PRN35404.1"/>
    </source>
</evidence>
<accession>A0A241YY75</accession>
<name>A0A241YY75_ACIBA</name>
<protein>
    <submittedName>
        <fullName evidence="3">Excisionase</fullName>
    </submittedName>
    <submittedName>
        <fullName evidence="2">TniQ family protein</fullName>
    </submittedName>
</protein>
<dbReference type="KEGG" id="abw:BL01_18315"/>
<organism evidence="2 9">
    <name type="scientific">Acinetobacter baumannii</name>
    <dbReference type="NCBI Taxonomy" id="470"/>
    <lineage>
        <taxon>Bacteria</taxon>
        <taxon>Pseudomonadati</taxon>
        <taxon>Pseudomonadota</taxon>
        <taxon>Gammaproteobacteria</taxon>
        <taxon>Moraxellales</taxon>
        <taxon>Moraxellaceae</taxon>
        <taxon>Acinetobacter</taxon>
        <taxon>Acinetobacter calcoaceticus/baumannii complex</taxon>
    </lineage>
</organism>
<dbReference type="OMA" id="AESTCAS"/>
<dbReference type="EMBL" id="VMAF01000008">
    <property type="protein sequence ID" value="MDR8431039.1"/>
    <property type="molecule type" value="Genomic_DNA"/>
</dbReference>
<evidence type="ECO:0000313" key="3">
    <source>
        <dbReference type="EMBL" id="MDR8259663.1"/>
    </source>
</evidence>
<evidence type="ECO:0000313" key="8">
    <source>
        <dbReference type="Proteomes" id="UP000516419"/>
    </source>
</evidence>
<dbReference type="RefSeq" id="WP_001156616.1">
    <property type="nucleotide sequence ID" value="NZ_AP024415.1"/>
</dbReference>
<reference evidence="2" key="3">
    <citation type="submission" date="2020-08" db="EMBL/GenBank/DDBJ databases">
        <title>Diversity of carbapenem-resistant Acinetobacter baumannii and bacteriophage-mediated spread of the Oxa23 carbapenemase.</title>
        <authorList>
            <person name="Abouelfetouh A."/>
            <person name="Mattock J."/>
            <person name="Turner D."/>
            <person name="Li E."/>
            <person name="Evans B.A."/>
        </authorList>
    </citation>
    <scope>NUCLEOTIDE SEQUENCE</scope>
    <source>
        <strain evidence="2">A86</strain>
    </source>
</reference>
<proteinExistence type="predicted"/>
<dbReference type="EMBL" id="CP061525">
    <property type="protein sequence ID" value="QNV21153.1"/>
    <property type="molecule type" value="Genomic_DNA"/>
</dbReference>
<dbReference type="InterPro" id="IPR009492">
    <property type="entry name" value="TniQ"/>
</dbReference>
<gene>
    <name evidence="5" type="ORF">B9W25_07805</name>
    <name evidence="4" type="ORF">FPK63_08040</name>
    <name evidence="3" type="ORF">FPK87_04105</name>
    <name evidence="6" type="ORF">FQZ18_15610</name>
    <name evidence="2" type="ORF">IAG11_10760</name>
</gene>
<evidence type="ECO:0000313" key="6">
    <source>
        <dbReference type="EMBL" id="QNV21153.1"/>
    </source>
</evidence>
<evidence type="ECO:0000259" key="1">
    <source>
        <dbReference type="Pfam" id="PF06527"/>
    </source>
</evidence>
<evidence type="ECO:0000313" key="9">
    <source>
        <dbReference type="Proteomes" id="UP000634608"/>
    </source>
</evidence>
<reference evidence="3" key="2">
    <citation type="submission" date="2019-07" db="EMBL/GenBank/DDBJ databases">
        <title>Biological characteristics of mucoid Acinetobacter baumannii from a general hospital in China.</title>
        <authorList>
            <person name="Hua X."/>
            <person name="Yu Y."/>
        </authorList>
    </citation>
    <scope>NUCLEOTIDE SEQUENCE</scope>
    <source>
        <strain evidence="3">N41</strain>
        <strain evidence="4">N8</strain>
    </source>
</reference>
<dbReference type="EMBL" id="VMBB01000004">
    <property type="protein sequence ID" value="MDR8259663.1"/>
    <property type="molecule type" value="Genomic_DNA"/>
</dbReference>
<evidence type="ECO:0000313" key="4">
    <source>
        <dbReference type="EMBL" id="MDR8431039.1"/>
    </source>
</evidence>
<reference evidence="6 8" key="4">
    <citation type="submission" date="2020-09" db="EMBL/GenBank/DDBJ databases">
        <title>Carbapenem-Resistant Acinetobacter baumannii devoid of typical resistance factors.</title>
        <authorList>
            <person name="Hoffmann M."/>
            <person name="Luo Y."/>
            <person name="Strain E."/>
            <person name="Rand H."/>
            <person name="Javkar K.G."/>
        </authorList>
    </citation>
    <scope>NUCLEOTIDE SEQUENCE [LARGE SCALE GENOMIC DNA]</scope>
    <source>
        <strain evidence="6 8">CFSAN093705</strain>
    </source>
</reference>
<dbReference type="AlphaFoldDB" id="A0A241YY75"/>
<dbReference type="Pfam" id="PF06527">
    <property type="entry name" value="TniQ"/>
    <property type="match status" value="1"/>
</dbReference>
<sequence>MQEKPLIPAIPTPFPDETAGSFLIRLIKLNGHIHSSTFYRSRIDLKYKETLSSITTHDYLFLNILKKFQLPDYLKELSLKRHCSTLRGNVIWKNKLVISNYFFSNDVERFCPLCLKEIPYWRKVWLVKPYYACLKHQIRLHTTCPRCQSTLSSLRSEIYICSKCLGDIRNCEIEAVSDEQIKHIRWFLEFIETEEQEKFNLLKIFWSTLKKFSAHDPVPPSIELLLEITYLFFMDCDSSIERMVDWISQRSHQVHPRIQLVPFLIVDTRYFGQYTKKILEQLPVSTELAPEHLFHLLTIKESCQILDICYSTIQRWIENNKLQYVVSKDIPKNRKFLSSRDIEYFLVQKALHPSPKKLKHPPRKDGQRLTITNVAAKLNVHYENIRYLIRTRYLKAEKLLVRFRCAYFINSKDLEEFNEKYILVGSLAKKLKVIPQNLTEKLASIDIHPISGPHIDGEFNNIFLQESVRHLTKKDIEKIINYPTLTGRYPSFEEQLPKPPPTYLSLNEAAKKLHISPNKTARLVEKGVLEKDTSHNLSISISIQSLNMLIANLHNPKFISVKQALIQLNCSANWFHEYWVETGFIHIHDFLYWHFVERNELNKVLRLKKSYLTGTEASTLLGMHKSHVTNLESQGLIEPVYFGTPKIIKLFKREDVIKLKELGYGAIK</sequence>
<evidence type="ECO:0000313" key="2">
    <source>
        <dbReference type="EMBL" id="MBD0220373.1"/>
    </source>
</evidence>
<dbReference type="Proteomes" id="UP000634608">
    <property type="component" value="Unassembled WGS sequence"/>
</dbReference>
<dbReference type="Proteomes" id="UP000237823">
    <property type="component" value="Unassembled WGS sequence"/>
</dbReference>
<evidence type="ECO:0000313" key="7">
    <source>
        <dbReference type="Proteomes" id="UP000237823"/>
    </source>
</evidence>
<dbReference type="EMBL" id="JACSVK010000023">
    <property type="protein sequence ID" value="MBD0220373.1"/>
    <property type="molecule type" value="Genomic_DNA"/>
</dbReference>
<reference evidence="5 7" key="1">
    <citation type="submission" date="2017-04" db="EMBL/GenBank/DDBJ databases">
        <title>Comparison of Acinetobacter baumannii whole genome sequences from two major hospitals in Kuwait.</title>
        <authorList>
            <person name="Nasser K."/>
            <person name="Habibi N."/>
            <person name="Khan M.W."/>
            <person name="Purohit P."/>
            <person name="Al-Obaid I."/>
            <person name="Dhar R."/>
            <person name="Al-Fouzan W."/>
            <person name="Mustafa A.S."/>
        </authorList>
    </citation>
    <scope>NUCLEOTIDE SEQUENCE [LARGE SCALE GENOMIC DNA]</scope>
    <source>
        <strain evidence="5 7">KUFAR57</strain>
    </source>
</reference>
<dbReference type="Proteomes" id="UP000516419">
    <property type="component" value="Chromosome"/>
</dbReference>
<feature type="domain" description="TniQ" evidence="1">
    <location>
        <begin position="10"/>
        <end position="140"/>
    </location>
</feature>